<protein>
    <submittedName>
        <fullName evidence="2">NADH dehydrogenase subunit 2</fullName>
    </submittedName>
</protein>
<keyword evidence="1" id="KW-0472">Membrane</keyword>
<reference evidence="2" key="2">
    <citation type="journal article" date="2016" name="Parasitol. Res.">
        <title>The complete mitochondrial genome of rabbit pinworm Passalurus ambiguus: genome characterization and phylogenetic analysis.</title>
        <authorList>
            <person name="Liu G.H."/>
            <person name="Li S."/>
            <person name="Zou F.C."/>
            <person name="Wang C.R."/>
            <person name="Zhu X.Q."/>
        </authorList>
    </citation>
    <scope>NUCLEOTIDE SEQUENCE</scope>
</reference>
<name>A0A0P0HZG9_PASAG</name>
<feature type="transmembrane region" description="Helical" evidence="1">
    <location>
        <begin position="154"/>
        <end position="182"/>
    </location>
</feature>
<proteinExistence type="predicted"/>
<evidence type="ECO:0000256" key="1">
    <source>
        <dbReference type="SAM" id="Phobius"/>
    </source>
</evidence>
<accession>A0A0P0HZG9</accession>
<dbReference type="EMBL" id="KT879302">
    <property type="protein sequence ID" value="ALJ93251.1"/>
    <property type="molecule type" value="Genomic_DNA"/>
</dbReference>
<reference evidence="2" key="1">
    <citation type="submission" date="2015-10" db="EMBL/GenBank/DDBJ databases">
        <authorList>
            <person name="Gilbert D.G."/>
        </authorList>
    </citation>
    <scope>NUCLEOTIDE SEQUENCE</scope>
</reference>
<organism evidence="2">
    <name type="scientific">Passalurus ambiguus</name>
    <name type="common">Rabbit pinworm</name>
    <dbReference type="NCBI Taxonomy" id="451380"/>
    <lineage>
        <taxon>Eukaryota</taxon>
        <taxon>Metazoa</taxon>
        <taxon>Ecdysozoa</taxon>
        <taxon>Nematoda</taxon>
        <taxon>Chromadorea</taxon>
        <taxon>Rhabditida</taxon>
        <taxon>Spirurina</taxon>
        <taxon>Oxyuridomorpha</taxon>
        <taxon>Oxyuroidea</taxon>
        <taxon>Oxyuridae</taxon>
        <taxon>Passalurus</taxon>
    </lineage>
</organism>
<feature type="transmembrane region" description="Helical" evidence="1">
    <location>
        <begin position="107"/>
        <end position="134"/>
    </location>
</feature>
<feature type="transmembrane region" description="Helical" evidence="1">
    <location>
        <begin position="47"/>
        <end position="70"/>
    </location>
</feature>
<sequence>MFLFVLLVFFVVIEVINVFVWWSVFVFMDLVFIFVCKGCSFSSILNYYVLQECLGLLFLVFMSSSLQGLIVMVKMGLLPFHYWLYVVVGGLKYWMLMWFLMMQKLPFTGILMVIFVGELLFFLVFGFFIGYFQLFLVKDYKFMLMINSAESFNWILLGYIYSFFNGLVLFLYYFFLSLFLIPVFGVEDKFDFEWLVLLVYVNVPLGVSFFVKIFVVSFVFSYNLVWFFVIMFFLFVNFISLMSIMVWLIWYLMVGGYSFSKVSGYYYFIFGLLFLVVF</sequence>
<feature type="transmembrane region" description="Helical" evidence="1">
    <location>
        <begin position="194"/>
        <end position="220"/>
    </location>
</feature>
<feature type="transmembrane region" description="Helical" evidence="1">
    <location>
        <begin position="6"/>
        <end position="35"/>
    </location>
</feature>
<keyword evidence="1" id="KW-0812">Transmembrane</keyword>
<evidence type="ECO:0000313" key="2">
    <source>
        <dbReference type="EMBL" id="ALJ93251.1"/>
    </source>
</evidence>
<dbReference type="AlphaFoldDB" id="A0A0P0HZG9"/>
<keyword evidence="2" id="KW-0496">Mitochondrion</keyword>
<keyword evidence="1" id="KW-1133">Transmembrane helix</keyword>
<feature type="transmembrane region" description="Helical" evidence="1">
    <location>
        <begin position="82"/>
        <end position="100"/>
    </location>
</feature>
<geneLocation type="mitochondrion" evidence="2"/>
<feature type="transmembrane region" description="Helical" evidence="1">
    <location>
        <begin position="226"/>
        <end position="252"/>
    </location>
</feature>
<feature type="transmembrane region" description="Helical" evidence="1">
    <location>
        <begin position="259"/>
        <end position="277"/>
    </location>
</feature>
<gene>
    <name evidence="2" type="primary">nad2</name>
</gene>